<feature type="region of interest" description="Disordered" evidence="1">
    <location>
        <begin position="552"/>
        <end position="598"/>
    </location>
</feature>
<feature type="region of interest" description="Disordered" evidence="1">
    <location>
        <begin position="1052"/>
        <end position="1085"/>
    </location>
</feature>
<dbReference type="RefSeq" id="XP_027618252.1">
    <property type="nucleotide sequence ID" value="XM_027762451.1"/>
</dbReference>
<feature type="compositionally biased region" description="Polar residues" evidence="1">
    <location>
        <begin position="348"/>
        <end position="366"/>
    </location>
</feature>
<protein>
    <submittedName>
        <fullName evidence="2">Uncharacterized protein</fullName>
    </submittedName>
</protein>
<keyword evidence="3" id="KW-1185">Reference proteome</keyword>
<sequence length="1607" mass="175821">MSHLLYNTGHRPYTFELPGAIQPLTPPETDNDYTGQAQTPLPRSATDYETHTPQPFPTSAETSTPLGRRGPSVTYVHSGPRESRERVVQRGPKWLVVVIPPPSFTREHGQLGHTLSNGSPDRLSHGLLMPLFYTMGGQLSAIAREYGLPSSVGLCLYLRTNQSGLSLAPRISDESWQLLWGHLFEARSPTVPVQQLPISGQIEFEIDMSKARWYDTWLTSYRKDVADVPYSVTHSRRQSVSHWRGDSRTTFIEDDQLDQSSLTQQARAAARIAPKKLSLLDRFDTSSAARAAPHLLPPPSPNGELNIFHALSPIVQEVESPNPKNSIDNLVNSWRVGAALSRSPLAPTGQTSLDPANMPNTLNDLRDTSTSYDAEAELDLDEYTWSISSAGPPDYDESASIMSWVYPPSVHLDRRLEGSVCLTPSICTSFGPPDDDYQWSVPSTRLPTPDIAWRALEDAPLSPSVCTSPGPPDDDDYQWSVPSTRVPSPDIAWRALEDAPLTPSTCTSFGPPDNDDHHWSTPSTRLPSPDIALRVLEDAPLSPLTTTISASLSLIGPPSPPRHSDPLDTSSPGSGERALLNGSKAGRVSRPTHADHPWPTDPSCIEVSTWSHIWPYYNTQCAVRTIQGTRHRSQNDLLTMSRISEPVPWKEVWPYVASLTQIQSPVGTSSTCPHLRRYPAVYPFFDLYPALPPTVYTLPTRSCHAGGEGVPAPEVSAPSTVGSSDGYPYFNLYPAVFPFFDLYPTVIVADTEHYGSMTRDDISDTAPWMHVWPYTETAKSQTTPFKQVTPYMGSSAKSNTPPWKHEWPYTGSRRSLETVDLSTSTSRYPTMVLYPAVYPFFDLYPAITHLLAVDETRQKEICIEFYGQYPVLQIYKPVYPHVVIYPSVDGVTKPAKSELLTNGNPTEVTEGHDVQSNLSRGYPIVQLYPAVYPSNLDEIYPRKGAAPCNESISLAVDAQFSTQHPDSPVYPYNLDFIYPWAQRHSVQLLTSSPKDDSGTAPATTCHMSAYPALHLYPAADSHDLVELTVETGVAYPHLRLYPAVDPFSSTYPATSEVNHDSGGDKAIGEDTDTRAPGESPANHFAGQTAGQLGVADSGHKGNLLSPASSLSGLPKDYPSVTPYPAVHPWNLDEIYPAASQVALIPMENTSSTFDMHYPRPILYPAVYPASLNEIYPSVIPAQPGRTTGSRFADLSVSVKLRVTYPIFDLYPSIYPHNILDIYPSNTLDVGYATKHNDFNSLIGSLIETSPSSSLGRPCNNPAVPMRLEAECPTFVIYPSVYPFLDIYPPAAIGGVHQIEQSLSIPQIAITNTATLRRVPRFTHMDLHMQVFSSGFISTTETSQKDSIARRSTTSPVTRLRSRSGTISSRFSLSQAGMVPAVDSSPVFQSRVPSSAIPDTSSNSTKVSVPALSAPGEHLSQPPASRGSIGLPAHPAVNRRLSSAFSRPISSSFSALPTLIEPEHLDDMHDSGEDMRRSSSSAAMVGSEASRTNIPRPIGLPPRGRVVYESQSATLPQRSLTLSVGADLSRAKTLPSRRLPLMNRAGSVLEKARAFDQSGVPSGTDEEQPHCTMMSALAQFPSPPLPPLPTESNGRLVSKLDRSKYPFS</sequence>
<dbReference type="EMBL" id="BFAD01000011">
    <property type="protein sequence ID" value="GBE87339.1"/>
    <property type="molecule type" value="Genomic_DNA"/>
</dbReference>
<name>A0A401GYV5_9APHY</name>
<evidence type="ECO:0000313" key="2">
    <source>
        <dbReference type="EMBL" id="GBE87339.1"/>
    </source>
</evidence>
<reference evidence="2 3" key="1">
    <citation type="journal article" date="2018" name="Sci. Rep.">
        <title>Genome sequence of the cauliflower mushroom Sparassis crispa (Hanabiratake) and its association with beneficial usage.</title>
        <authorList>
            <person name="Kiyama R."/>
            <person name="Furutani Y."/>
            <person name="Kawaguchi K."/>
            <person name="Nakanishi T."/>
        </authorList>
    </citation>
    <scope>NUCLEOTIDE SEQUENCE [LARGE SCALE GENOMIC DNA]</scope>
</reference>
<dbReference type="STRING" id="139825.A0A401GYV5"/>
<dbReference type="OrthoDB" id="3269353at2759"/>
<feature type="region of interest" description="Disordered" evidence="1">
    <location>
        <begin position="344"/>
        <end position="366"/>
    </location>
</feature>
<dbReference type="InParanoid" id="A0A401GYV5"/>
<evidence type="ECO:0000313" key="3">
    <source>
        <dbReference type="Proteomes" id="UP000287166"/>
    </source>
</evidence>
<feature type="compositionally biased region" description="Polar residues" evidence="1">
    <location>
        <begin position="51"/>
        <end position="65"/>
    </location>
</feature>
<dbReference type="GeneID" id="38784256"/>
<feature type="region of interest" description="Disordered" evidence="1">
    <location>
        <begin position="1391"/>
        <end position="1428"/>
    </location>
</feature>
<feature type="compositionally biased region" description="Basic and acidic residues" evidence="1">
    <location>
        <begin position="1057"/>
        <end position="1075"/>
    </location>
</feature>
<evidence type="ECO:0000256" key="1">
    <source>
        <dbReference type="SAM" id="MobiDB-lite"/>
    </source>
</evidence>
<organism evidence="2 3">
    <name type="scientific">Sparassis crispa</name>
    <dbReference type="NCBI Taxonomy" id="139825"/>
    <lineage>
        <taxon>Eukaryota</taxon>
        <taxon>Fungi</taxon>
        <taxon>Dikarya</taxon>
        <taxon>Basidiomycota</taxon>
        <taxon>Agaricomycotina</taxon>
        <taxon>Agaricomycetes</taxon>
        <taxon>Polyporales</taxon>
        <taxon>Sparassidaceae</taxon>
        <taxon>Sparassis</taxon>
    </lineage>
</organism>
<accession>A0A401GYV5</accession>
<feature type="region of interest" description="Disordered" evidence="1">
    <location>
        <begin position="17"/>
        <end position="84"/>
    </location>
</feature>
<feature type="region of interest" description="Disordered" evidence="1">
    <location>
        <begin position="502"/>
        <end position="525"/>
    </location>
</feature>
<feature type="region of interest" description="Disordered" evidence="1">
    <location>
        <begin position="461"/>
        <end position="484"/>
    </location>
</feature>
<feature type="compositionally biased region" description="Basic and acidic residues" evidence="1">
    <location>
        <begin position="1597"/>
        <end position="1607"/>
    </location>
</feature>
<gene>
    <name evidence="2" type="ORF">SCP_1100140</name>
</gene>
<feature type="region of interest" description="Disordered" evidence="1">
    <location>
        <begin position="1468"/>
        <end position="1499"/>
    </location>
</feature>
<dbReference type="Proteomes" id="UP000287166">
    <property type="component" value="Unassembled WGS sequence"/>
</dbReference>
<comment type="caution">
    <text evidence="2">The sequence shown here is derived from an EMBL/GenBank/DDBJ whole genome shotgun (WGS) entry which is preliminary data.</text>
</comment>
<feature type="compositionally biased region" description="Polar residues" evidence="1">
    <location>
        <begin position="32"/>
        <end position="41"/>
    </location>
</feature>
<feature type="compositionally biased region" description="Polar residues" evidence="1">
    <location>
        <begin position="1391"/>
        <end position="1406"/>
    </location>
</feature>
<feature type="region of interest" description="Disordered" evidence="1">
    <location>
        <begin position="1576"/>
        <end position="1607"/>
    </location>
</feature>
<proteinExistence type="predicted"/>